<organism evidence="1">
    <name type="scientific">Edafosvirus sp</name>
    <dbReference type="NCBI Taxonomy" id="2487765"/>
    <lineage>
        <taxon>Viruses</taxon>
        <taxon>Varidnaviria</taxon>
        <taxon>Bamfordvirae</taxon>
        <taxon>Nucleocytoviricota</taxon>
        <taxon>Megaviricetes</taxon>
        <taxon>Imitervirales</taxon>
        <taxon>Mimiviridae</taxon>
        <taxon>Klosneuvirinae</taxon>
    </lineage>
</organism>
<protein>
    <submittedName>
        <fullName evidence="1">Uncharacterized protein</fullName>
    </submittedName>
</protein>
<dbReference type="EMBL" id="MK072091">
    <property type="protein sequence ID" value="AYV78700.1"/>
    <property type="molecule type" value="Genomic_DNA"/>
</dbReference>
<sequence>MASHIYKVRYVWQHDQITGNSKNKIDLENI</sequence>
<reference evidence="1" key="1">
    <citation type="submission" date="2018-10" db="EMBL/GenBank/DDBJ databases">
        <title>Hidden diversity of soil giant viruses.</title>
        <authorList>
            <person name="Schulz F."/>
            <person name="Alteio L."/>
            <person name="Goudeau D."/>
            <person name="Ryan E.M."/>
            <person name="Malmstrom R.R."/>
            <person name="Blanchard J."/>
            <person name="Woyke T."/>
        </authorList>
    </citation>
    <scope>NUCLEOTIDE SEQUENCE</scope>
    <source>
        <strain evidence="1">EDV1</strain>
    </source>
</reference>
<accession>A0A3G4ZV05</accession>
<proteinExistence type="predicted"/>
<gene>
    <name evidence="1" type="ORF">Edafosvirus26_2</name>
</gene>
<evidence type="ECO:0000313" key="1">
    <source>
        <dbReference type="EMBL" id="AYV78700.1"/>
    </source>
</evidence>
<name>A0A3G4ZV05_9VIRU</name>